<evidence type="ECO:0000313" key="2">
    <source>
        <dbReference type="EMBL" id="KAF2672632.1"/>
    </source>
</evidence>
<evidence type="ECO:0000313" key="3">
    <source>
        <dbReference type="Proteomes" id="UP000799302"/>
    </source>
</evidence>
<protein>
    <submittedName>
        <fullName evidence="2">Uncharacterized protein</fullName>
    </submittedName>
</protein>
<name>A0A6A6UK89_9PEZI</name>
<dbReference type="EMBL" id="MU004231">
    <property type="protein sequence ID" value="KAF2672632.1"/>
    <property type="molecule type" value="Genomic_DNA"/>
</dbReference>
<dbReference type="AlphaFoldDB" id="A0A6A6UK89"/>
<organism evidence="2 3">
    <name type="scientific">Microthyrium microscopicum</name>
    <dbReference type="NCBI Taxonomy" id="703497"/>
    <lineage>
        <taxon>Eukaryota</taxon>
        <taxon>Fungi</taxon>
        <taxon>Dikarya</taxon>
        <taxon>Ascomycota</taxon>
        <taxon>Pezizomycotina</taxon>
        <taxon>Dothideomycetes</taxon>
        <taxon>Dothideomycetes incertae sedis</taxon>
        <taxon>Microthyriales</taxon>
        <taxon>Microthyriaceae</taxon>
        <taxon>Microthyrium</taxon>
    </lineage>
</organism>
<accession>A0A6A6UK89</accession>
<feature type="region of interest" description="Disordered" evidence="1">
    <location>
        <begin position="66"/>
        <end position="119"/>
    </location>
</feature>
<dbReference type="Proteomes" id="UP000799302">
    <property type="component" value="Unassembled WGS sequence"/>
</dbReference>
<sequence length="275" mass="30569">MSVVLADALYRIASFRIYIQQFANPEIKTTTITSTAPTMSPDMSRRSSEARCGVTMLRCTSCKLQHVSPKKNQTSDPNTDNSSQEHKSEAPDEDGTSSPDALPSPHPPTQHLSPPPALNDDAIKRLVRNQERLIHLLDAQVKMNQTYTSRIHVQEEQFQALLASHAAAKATDSQASRLSFMLESACLCADLLSKAECSKKVFRRLVQLVRPIIRDTRRYVGDNLIVSWRLRGMLDNLPGLRQVRKRGTSVNATFTSCAASPMPLPGFRGTEKSHQ</sequence>
<evidence type="ECO:0000256" key="1">
    <source>
        <dbReference type="SAM" id="MobiDB-lite"/>
    </source>
</evidence>
<proteinExistence type="predicted"/>
<gene>
    <name evidence="2" type="ORF">BT63DRAFT_132580</name>
</gene>
<keyword evidence="3" id="KW-1185">Reference proteome</keyword>
<feature type="compositionally biased region" description="Pro residues" evidence="1">
    <location>
        <begin position="102"/>
        <end position="117"/>
    </location>
</feature>
<reference evidence="2" key="1">
    <citation type="journal article" date="2020" name="Stud. Mycol.">
        <title>101 Dothideomycetes genomes: a test case for predicting lifestyles and emergence of pathogens.</title>
        <authorList>
            <person name="Haridas S."/>
            <person name="Albert R."/>
            <person name="Binder M."/>
            <person name="Bloem J."/>
            <person name="Labutti K."/>
            <person name="Salamov A."/>
            <person name="Andreopoulos B."/>
            <person name="Baker S."/>
            <person name="Barry K."/>
            <person name="Bills G."/>
            <person name="Bluhm B."/>
            <person name="Cannon C."/>
            <person name="Castanera R."/>
            <person name="Culley D."/>
            <person name="Daum C."/>
            <person name="Ezra D."/>
            <person name="Gonzalez J."/>
            <person name="Henrissat B."/>
            <person name="Kuo A."/>
            <person name="Liang C."/>
            <person name="Lipzen A."/>
            <person name="Lutzoni F."/>
            <person name="Magnuson J."/>
            <person name="Mondo S."/>
            <person name="Nolan M."/>
            <person name="Ohm R."/>
            <person name="Pangilinan J."/>
            <person name="Park H.-J."/>
            <person name="Ramirez L."/>
            <person name="Alfaro M."/>
            <person name="Sun H."/>
            <person name="Tritt A."/>
            <person name="Yoshinaga Y."/>
            <person name="Zwiers L.-H."/>
            <person name="Turgeon B."/>
            <person name="Goodwin S."/>
            <person name="Spatafora J."/>
            <person name="Crous P."/>
            <person name="Grigoriev I."/>
        </authorList>
    </citation>
    <scope>NUCLEOTIDE SEQUENCE</scope>
    <source>
        <strain evidence="2">CBS 115976</strain>
    </source>
</reference>
<feature type="compositionally biased region" description="Polar residues" evidence="1">
    <location>
        <begin position="70"/>
        <end position="82"/>
    </location>
</feature>